<comment type="similarity">
    <text evidence="2 6">Belongs to the ABC-2 integral membrane protein family.</text>
</comment>
<dbReference type="RefSeq" id="WP_354547198.1">
    <property type="nucleotide sequence ID" value="NZ_JBEPSD010000001.1"/>
</dbReference>
<dbReference type="Pfam" id="PF12698">
    <property type="entry name" value="ABC2_membrane_3"/>
    <property type="match status" value="1"/>
</dbReference>
<evidence type="ECO:0000256" key="1">
    <source>
        <dbReference type="ARBA" id="ARBA00004141"/>
    </source>
</evidence>
<evidence type="ECO:0000313" key="9">
    <source>
        <dbReference type="Proteomes" id="UP001549251"/>
    </source>
</evidence>
<keyword evidence="6" id="KW-1003">Cell membrane</keyword>
<dbReference type="PIRSF" id="PIRSF006648">
    <property type="entry name" value="DrrB"/>
    <property type="match status" value="1"/>
</dbReference>
<dbReference type="PRINTS" id="PR00164">
    <property type="entry name" value="ABC2TRNSPORT"/>
</dbReference>
<keyword evidence="3 6" id="KW-0812">Transmembrane</keyword>
<feature type="transmembrane region" description="Helical" evidence="6">
    <location>
        <begin position="74"/>
        <end position="96"/>
    </location>
</feature>
<dbReference type="InterPro" id="IPR047817">
    <property type="entry name" value="ABC2_TM_bact-type"/>
</dbReference>
<feature type="domain" description="ABC transmembrane type-2" evidence="7">
    <location>
        <begin position="37"/>
        <end position="262"/>
    </location>
</feature>
<evidence type="ECO:0000256" key="4">
    <source>
        <dbReference type="ARBA" id="ARBA00022989"/>
    </source>
</evidence>
<comment type="caution">
    <text evidence="8">The sequence shown here is derived from an EMBL/GenBank/DDBJ whole genome shotgun (WGS) entry which is preliminary data.</text>
</comment>
<evidence type="ECO:0000256" key="6">
    <source>
        <dbReference type="RuleBase" id="RU361157"/>
    </source>
</evidence>
<organism evidence="8 9">
    <name type="scientific">Rhodanobacter soli</name>
    <dbReference type="NCBI Taxonomy" id="590609"/>
    <lineage>
        <taxon>Bacteria</taxon>
        <taxon>Pseudomonadati</taxon>
        <taxon>Pseudomonadota</taxon>
        <taxon>Gammaproteobacteria</taxon>
        <taxon>Lysobacterales</taxon>
        <taxon>Rhodanobacteraceae</taxon>
        <taxon>Rhodanobacter</taxon>
    </lineage>
</organism>
<evidence type="ECO:0000256" key="5">
    <source>
        <dbReference type="ARBA" id="ARBA00023136"/>
    </source>
</evidence>
<feature type="transmembrane region" description="Helical" evidence="6">
    <location>
        <begin position="116"/>
        <end position="142"/>
    </location>
</feature>
<keyword evidence="6" id="KW-0813">Transport</keyword>
<dbReference type="InterPro" id="IPR051784">
    <property type="entry name" value="Nod_factor_ABC_transporter"/>
</dbReference>
<comment type="subcellular location">
    <subcellularLocation>
        <location evidence="6">Cell inner membrane</location>
        <topology evidence="6">Multi-pass membrane protein</topology>
    </subcellularLocation>
    <subcellularLocation>
        <location evidence="1">Membrane</location>
        <topology evidence="1">Multi-pass membrane protein</topology>
    </subcellularLocation>
</comment>
<feature type="transmembrane region" description="Helical" evidence="6">
    <location>
        <begin position="237"/>
        <end position="256"/>
    </location>
</feature>
<feature type="transmembrane region" description="Helical" evidence="6">
    <location>
        <begin position="154"/>
        <end position="177"/>
    </location>
</feature>
<reference evidence="8 9" key="1">
    <citation type="submission" date="2024-06" db="EMBL/GenBank/DDBJ databases">
        <title>Sorghum-associated microbial communities from plants grown in Nebraska, USA.</title>
        <authorList>
            <person name="Schachtman D."/>
        </authorList>
    </citation>
    <scope>NUCLEOTIDE SEQUENCE [LARGE SCALE GENOMIC DNA]</scope>
    <source>
        <strain evidence="8 9">1757</strain>
    </source>
</reference>
<dbReference type="InterPro" id="IPR013525">
    <property type="entry name" value="ABC2_TM"/>
</dbReference>
<gene>
    <name evidence="8" type="ORF">ABIE04_000689</name>
</gene>
<dbReference type="PROSITE" id="PS51012">
    <property type="entry name" value="ABC_TM2"/>
    <property type="match status" value="1"/>
</dbReference>
<proteinExistence type="inferred from homology"/>
<evidence type="ECO:0000256" key="3">
    <source>
        <dbReference type="ARBA" id="ARBA00022692"/>
    </source>
</evidence>
<feature type="transmembrane region" description="Helical" evidence="6">
    <location>
        <begin position="42"/>
        <end position="62"/>
    </location>
</feature>
<accession>A0ABV2PTM9</accession>
<keyword evidence="9" id="KW-1185">Reference proteome</keyword>
<dbReference type="PANTHER" id="PTHR43229:SF3">
    <property type="entry name" value="ABC-TYPE MULTIDRUG TRANSPORT SYSTEM, PERMEASE COMPONENT"/>
    <property type="match status" value="1"/>
</dbReference>
<keyword evidence="5 6" id="KW-0472">Membrane</keyword>
<sequence>MQTAISVTASAPVIGMPRRRVIGAYLEEARSECLRYMRAPGFMLPIMLFPAMFYLLFGVLMAKSNGAEAARYLLASYGVFGVMSPGLFGFGVSLALERDGGLLTFKRALPMPPGAYLLGKMLMAMAAAGVVILLLMAMALLLGHVTLNPLQAIALLLAGTLGVLPFCALGMFVGTLIKGQGAPGMLQLIYLPMSFLSGLWMPLPMLPKFLQQIAPVWPSYHLNMLALAAVGMSKGSLLGHALVLVGFAAAFLLMAARRLRRHG</sequence>
<dbReference type="EMBL" id="JBEPSD010000001">
    <property type="protein sequence ID" value="MET4568362.1"/>
    <property type="molecule type" value="Genomic_DNA"/>
</dbReference>
<dbReference type="Proteomes" id="UP001549251">
    <property type="component" value="Unassembled WGS sequence"/>
</dbReference>
<name>A0ABV2PTM9_9GAMM</name>
<dbReference type="InterPro" id="IPR000412">
    <property type="entry name" value="ABC_2_transport"/>
</dbReference>
<protein>
    <recommendedName>
        <fullName evidence="6">Transport permease protein</fullName>
    </recommendedName>
</protein>
<evidence type="ECO:0000256" key="2">
    <source>
        <dbReference type="ARBA" id="ARBA00007783"/>
    </source>
</evidence>
<evidence type="ECO:0000313" key="8">
    <source>
        <dbReference type="EMBL" id="MET4568362.1"/>
    </source>
</evidence>
<dbReference type="PANTHER" id="PTHR43229">
    <property type="entry name" value="NODULATION PROTEIN J"/>
    <property type="match status" value="1"/>
</dbReference>
<feature type="transmembrane region" description="Helical" evidence="6">
    <location>
        <begin position="189"/>
        <end position="206"/>
    </location>
</feature>
<keyword evidence="4 6" id="KW-1133">Transmembrane helix</keyword>
<evidence type="ECO:0000259" key="7">
    <source>
        <dbReference type="PROSITE" id="PS51012"/>
    </source>
</evidence>